<organism evidence="2 3">
    <name type="scientific">Xanthomonas chitinilytica</name>
    <dbReference type="NCBI Taxonomy" id="2989819"/>
    <lineage>
        <taxon>Bacteria</taxon>
        <taxon>Pseudomonadati</taxon>
        <taxon>Pseudomonadota</taxon>
        <taxon>Gammaproteobacteria</taxon>
        <taxon>Lysobacterales</taxon>
        <taxon>Lysobacteraceae</taxon>
        <taxon>Xanthomonas</taxon>
    </lineage>
</organism>
<dbReference type="EMBL" id="JAPCHY010000007">
    <property type="protein sequence ID" value="MCW4472719.1"/>
    <property type="molecule type" value="Genomic_DNA"/>
</dbReference>
<dbReference type="InterPro" id="IPR052715">
    <property type="entry name" value="RAYT_transposase"/>
</dbReference>
<dbReference type="SUPFAM" id="SSF143422">
    <property type="entry name" value="Transposase IS200-like"/>
    <property type="match status" value="1"/>
</dbReference>
<dbReference type="InterPro" id="IPR002686">
    <property type="entry name" value="Transposase_17"/>
</dbReference>
<protein>
    <submittedName>
        <fullName evidence="2">Transposase</fullName>
    </submittedName>
</protein>
<dbReference type="PANTHER" id="PTHR36966">
    <property type="entry name" value="REP-ASSOCIATED TYROSINE TRANSPOSASE"/>
    <property type="match status" value="1"/>
</dbReference>
<proteinExistence type="predicted"/>
<evidence type="ECO:0000313" key="2">
    <source>
        <dbReference type="EMBL" id="MCW4472719.1"/>
    </source>
</evidence>
<evidence type="ECO:0000313" key="3">
    <source>
        <dbReference type="Proteomes" id="UP001209922"/>
    </source>
</evidence>
<keyword evidence="3" id="KW-1185">Reference proteome</keyword>
<dbReference type="InterPro" id="IPR036515">
    <property type="entry name" value="Transposase_17_sf"/>
</dbReference>
<dbReference type="RefSeq" id="WP_265127703.1">
    <property type="nucleotide sequence ID" value="NZ_JAPCHY010000007.1"/>
</dbReference>
<accession>A0ABT3JW55</accession>
<comment type="caution">
    <text evidence="2">The sequence shown here is derived from an EMBL/GenBank/DDBJ whole genome shotgun (WGS) entry which is preliminary data.</text>
</comment>
<feature type="domain" description="Transposase IS200-like" evidence="1">
    <location>
        <begin position="22"/>
        <end position="135"/>
    </location>
</feature>
<dbReference type="Gene3D" id="3.30.70.1290">
    <property type="entry name" value="Transposase IS200-like"/>
    <property type="match status" value="1"/>
</dbReference>
<dbReference type="PANTHER" id="PTHR36966:SF1">
    <property type="entry name" value="REP-ASSOCIATED TYROSINE TRANSPOSASE"/>
    <property type="match status" value="1"/>
</dbReference>
<evidence type="ECO:0000259" key="1">
    <source>
        <dbReference type="SMART" id="SM01321"/>
    </source>
</evidence>
<gene>
    <name evidence="2" type="ORF">OK345_09395</name>
</gene>
<dbReference type="Proteomes" id="UP001209922">
    <property type="component" value="Unassembled WGS sequence"/>
</dbReference>
<dbReference type="NCBIfam" id="NF047646">
    <property type="entry name" value="REP_Tyr_transpos"/>
    <property type="match status" value="1"/>
</dbReference>
<sequence length="156" mass="17837">MENRARPVPQGHAALRRGRVSLPNQVYLITFTTHRRKPVFAESCSAMAAARAMTAGCLWQRSRLLAWVLMPDHWHGLVQLGEHEALSALIQRLKANTARNLPAHIAWPIWASGFHDHALRKDEELLAAARYLVMNPVRARLARTPREYSYWDAVWV</sequence>
<dbReference type="Pfam" id="PF01797">
    <property type="entry name" value="Y1_Tnp"/>
    <property type="match status" value="1"/>
</dbReference>
<reference evidence="2 3" key="1">
    <citation type="submission" date="2022-10" db="EMBL/GenBank/DDBJ databases">
        <title>Xanthomonas sp. H13-6.</title>
        <authorList>
            <person name="Liu X."/>
            <person name="Deng Z."/>
            <person name="Jiang Y."/>
            <person name="Yu T."/>
            <person name="Ai J."/>
        </authorList>
    </citation>
    <scope>NUCLEOTIDE SEQUENCE [LARGE SCALE GENOMIC DNA]</scope>
    <source>
        <strain evidence="2 3">H13-6</strain>
    </source>
</reference>
<dbReference type="SMART" id="SM01321">
    <property type="entry name" value="Y1_Tnp"/>
    <property type="match status" value="1"/>
</dbReference>
<name>A0ABT3JW55_9XANT</name>